<dbReference type="GeneID" id="6079258"/>
<dbReference type="RefSeq" id="XP_001883827.1">
    <property type="nucleotide sequence ID" value="XM_001883792.1"/>
</dbReference>
<dbReference type="EMBL" id="DS547112">
    <property type="protein sequence ID" value="EDR05723.1"/>
    <property type="molecule type" value="Genomic_DNA"/>
</dbReference>
<keyword evidence="2" id="KW-1185">Reference proteome</keyword>
<gene>
    <name evidence="1" type="ORF">LACBIDRAFT_329647</name>
</gene>
<dbReference type="KEGG" id="lbc:LACBIDRAFT_329647"/>
<reference evidence="1 2" key="1">
    <citation type="journal article" date="2008" name="Nature">
        <title>The genome of Laccaria bicolor provides insights into mycorrhizal symbiosis.</title>
        <authorList>
            <person name="Martin F."/>
            <person name="Aerts A."/>
            <person name="Ahren D."/>
            <person name="Brun A."/>
            <person name="Danchin E.G.J."/>
            <person name="Duchaussoy F."/>
            <person name="Gibon J."/>
            <person name="Kohler A."/>
            <person name="Lindquist E."/>
            <person name="Pereda V."/>
            <person name="Salamov A."/>
            <person name="Shapiro H.J."/>
            <person name="Wuyts J."/>
            <person name="Blaudez D."/>
            <person name="Buee M."/>
            <person name="Brokstein P."/>
            <person name="Canbaeck B."/>
            <person name="Cohen D."/>
            <person name="Courty P.E."/>
            <person name="Coutinho P.M."/>
            <person name="Delaruelle C."/>
            <person name="Detter J.C."/>
            <person name="Deveau A."/>
            <person name="DiFazio S."/>
            <person name="Duplessis S."/>
            <person name="Fraissinet-Tachet L."/>
            <person name="Lucic E."/>
            <person name="Frey-Klett P."/>
            <person name="Fourrey C."/>
            <person name="Feussner I."/>
            <person name="Gay G."/>
            <person name="Grimwood J."/>
            <person name="Hoegger P.J."/>
            <person name="Jain P."/>
            <person name="Kilaru S."/>
            <person name="Labbe J."/>
            <person name="Lin Y.C."/>
            <person name="Legue V."/>
            <person name="Le Tacon F."/>
            <person name="Marmeisse R."/>
            <person name="Melayah D."/>
            <person name="Montanini B."/>
            <person name="Muratet M."/>
            <person name="Nehls U."/>
            <person name="Niculita-Hirzel H."/>
            <person name="Oudot-Le Secq M.P."/>
            <person name="Peter M."/>
            <person name="Quesneville H."/>
            <person name="Rajashekar B."/>
            <person name="Reich M."/>
            <person name="Rouhier N."/>
            <person name="Schmutz J."/>
            <person name="Yin T."/>
            <person name="Chalot M."/>
            <person name="Henrissat B."/>
            <person name="Kuees U."/>
            <person name="Lucas S."/>
            <person name="Van de Peer Y."/>
            <person name="Podila G.K."/>
            <person name="Polle A."/>
            <person name="Pukkila P.J."/>
            <person name="Richardson P.M."/>
            <person name="Rouze P."/>
            <person name="Sanders I.R."/>
            <person name="Stajich J.E."/>
            <person name="Tunlid A."/>
            <person name="Tuskan G."/>
            <person name="Grigoriev I.V."/>
        </authorList>
    </citation>
    <scope>NUCLEOTIDE SEQUENCE [LARGE SCALE GENOMIC DNA]</scope>
    <source>
        <strain evidence="2">S238N-H82 / ATCC MYA-4686</strain>
    </source>
</reference>
<accession>B0DIP7</accession>
<dbReference type="HOGENOM" id="CLU_1787168_0_0_1"/>
<proteinExistence type="predicted"/>
<dbReference type="OrthoDB" id="3035114at2759"/>
<dbReference type="AlphaFoldDB" id="B0DIP7"/>
<evidence type="ECO:0000313" key="2">
    <source>
        <dbReference type="Proteomes" id="UP000001194"/>
    </source>
</evidence>
<evidence type="ECO:0000313" key="1">
    <source>
        <dbReference type="EMBL" id="EDR05723.1"/>
    </source>
</evidence>
<dbReference type="Proteomes" id="UP000001194">
    <property type="component" value="Unassembled WGS sequence"/>
</dbReference>
<dbReference type="InParanoid" id="B0DIP7"/>
<name>B0DIP7_LACBS</name>
<protein>
    <submittedName>
        <fullName evidence="1">Predicted protein</fullName>
    </submittedName>
</protein>
<organism evidence="2">
    <name type="scientific">Laccaria bicolor (strain S238N-H82 / ATCC MYA-4686)</name>
    <name type="common">Bicoloured deceiver</name>
    <name type="synonym">Laccaria laccata var. bicolor</name>
    <dbReference type="NCBI Taxonomy" id="486041"/>
    <lineage>
        <taxon>Eukaryota</taxon>
        <taxon>Fungi</taxon>
        <taxon>Dikarya</taxon>
        <taxon>Basidiomycota</taxon>
        <taxon>Agaricomycotina</taxon>
        <taxon>Agaricomycetes</taxon>
        <taxon>Agaricomycetidae</taxon>
        <taxon>Agaricales</taxon>
        <taxon>Agaricineae</taxon>
        <taxon>Hydnangiaceae</taxon>
        <taxon>Laccaria</taxon>
    </lineage>
</organism>
<sequence length="145" mass="16642">MKRPSCRKARYTSPAVSVVKIDEKVTTTELSPTAAVDNGIMRQSDTIFTNQFTRDIGKIRYMIFELYERKLMTYGGFFQEMKAVWEGLSLEINECIRDVDALEWNLEWKAVKSPVSVQNFHGISSILEYICWHPGEGHVVVTSMV</sequence>